<evidence type="ECO:0000259" key="3">
    <source>
        <dbReference type="PROSITE" id="PS50887"/>
    </source>
</evidence>
<dbReference type="Gene3D" id="3.30.450.20">
    <property type="entry name" value="PAS domain"/>
    <property type="match status" value="2"/>
</dbReference>
<gene>
    <name evidence="4" type="ORF">FHP05_06955</name>
</gene>
<accession>A0A5C8NXL1</accession>
<feature type="domain" description="PAS" evidence="1">
    <location>
        <begin position="176"/>
        <end position="249"/>
    </location>
</feature>
<organism evidence="4 5">
    <name type="scientific">Cerasibacillus terrae</name>
    <dbReference type="NCBI Taxonomy" id="2498845"/>
    <lineage>
        <taxon>Bacteria</taxon>
        <taxon>Bacillati</taxon>
        <taxon>Bacillota</taxon>
        <taxon>Bacilli</taxon>
        <taxon>Bacillales</taxon>
        <taxon>Bacillaceae</taxon>
        <taxon>Cerasibacillus</taxon>
    </lineage>
</organism>
<dbReference type="InterPro" id="IPR052155">
    <property type="entry name" value="Biofilm_reg_signaling"/>
</dbReference>
<dbReference type="Proteomes" id="UP000321574">
    <property type="component" value="Unassembled WGS sequence"/>
</dbReference>
<dbReference type="EMBL" id="VDUW01000003">
    <property type="protein sequence ID" value="TXL65849.1"/>
    <property type="molecule type" value="Genomic_DNA"/>
</dbReference>
<feature type="domain" description="PAC" evidence="2">
    <location>
        <begin position="251"/>
        <end position="303"/>
    </location>
</feature>
<dbReference type="SUPFAM" id="SSF55785">
    <property type="entry name" value="PYP-like sensor domain (PAS domain)"/>
    <property type="match status" value="2"/>
</dbReference>
<dbReference type="Pfam" id="PF00990">
    <property type="entry name" value="GGDEF"/>
    <property type="match status" value="1"/>
</dbReference>
<keyword evidence="5" id="KW-1185">Reference proteome</keyword>
<dbReference type="InterPro" id="IPR000700">
    <property type="entry name" value="PAS-assoc_C"/>
</dbReference>
<dbReference type="InterPro" id="IPR013655">
    <property type="entry name" value="PAS_fold_3"/>
</dbReference>
<dbReference type="NCBIfam" id="TIGR00229">
    <property type="entry name" value="sensory_box"/>
    <property type="match status" value="1"/>
</dbReference>
<dbReference type="PROSITE" id="PS50113">
    <property type="entry name" value="PAC"/>
    <property type="match status" value="1"/>
</dbReference>
<evidence type="ECO:0000259" key="1">
    <source>
        <dbReference type="PROSITE" id="PS50112"/>
    </source>
</evidence>
<dbReference type="InterPro" id="IPR035965">
    <property type="entry name" value="PAS-like_dom_sf"/>
</dbReference>
<dbReference type="AlphaFoldDB" id="A0A5C8NXL1"/>
<protein>
    <submittedName>
        <fullName evidence="4">Diguanylate cyclase</fullName>
    </submittedName>
</protein>
<sequence length="440" mass="51585">MAIIFLEGMSPMSKLPNIVKQFFSDLQQVVLMEEHTNKAIKDDYLQNYFGSLAKYHPDLLLLFSPKGKILSQNKTNLYHLIGYKTIEEINIKKIIPRDSYRLLREAFRKALNREHIQHDVAIWNKQQEIINLSISFIPVLKDKHDLVGVCIIVRNLTTYKNVYAERKKLEHALENTSDSYQSMIDHLHIGIWKTELSTGKVMYVSKGMEEIFSIPRETMYQNFHIWEKMIHPDDEEIVQSRLKELYKGNIVQHRYRIISGDGTLKWVTDEAIPYYNKKGELTHLFGMIKDITLDIETQEQLTYLANYDALTNLPNHRNLRNKLIHLCEYSNHFAVLCIHIDDFQQLNHALGYKLGDKLLIYTAKQLKKILPEKGYLARTSSHTFLITLQNYSTKKTVHTFAEDIINLFEHPITINEYNFHINISIGISFFPEDGDNKEHF</sequence>
<dbReference type="PROSITE" id="PS50112">
    <property type="entry name" value="PAS"/>
    <property type="match status" value="1"/>
</dbReference>
<comment type="caution">
    <text evidence="4">The sequence shown here is derived from an EMBL/GenBank/DDBJ whole genome shotgun (WGS) entry which is preliminary data.</text>
</comment>
<dbReference type="InterPro" id="IPR029787">
    <property type="entry name" value="Nucleotide_cyclase"/>
</dbReference>
<dbReference type="NCBIfam" id="TIGR00254">
    <property type="entry name" value="GGDEF"/>
    <property type="match status" value="1"/>
</dbReference>
<evidence type="ECO:0000313" key="4">
    <source>
        <dbReference type="EMBL" id="TXL65849.1"/>
    </source>
</evidence>
<dbReference type="InterPro" id="IPR001610">
    <property type="entry name" value="PAC"/>
</dbReference>
<evidence type="ECO:0000259" key="2">
    <source>
        <dbReference type="PROSITE" id="PS50113"/>
    </source>
</evidence>
<dbReference type="PANTHER" id="PTHR44757:SF2">
    <property type="entry name" value="BIOFILM ARCHITECTURE MAINTENANCE PROTEIN MBAA"/>
    <property type="match status" value="1"/>
</dbReference>
<dbReference type="SMART" id="SM00086">
    <property type="entry name" value="PAC"/>
    <property type="match status" value="1"/>
</dbReference>
<dbReference type="InterPro" id="IPR000160">
    <property type="entry name" value="GGDEF_dom"/>
</dbReference>
<dbReference type="SUPFAM" id="SSF55073">
    <property type="entry name" value="Nucleotide cyclase"/>
    <property type="match status" value="1"/>
</dbReference>
<dbReference type="Gene3D" id="3.30.70.270">
    <property type="match status" value="1"/>
</dbReference>
<dbReference type="InterPro" id="IPR043128">
    <property type="entry name" value="Rev_trsase/Diguanyl_cyclase"/>
</dbReference>
<dbReference type="CDD" id="cd00130">
    <property type="entry name" value="PAS"/>
    <property type="match status" value="1"/>
</dbReference>
<dbReference type="SMART" id="SM00091">
    <property type="entry name" value="PAS"/>
    <property type="match status" value="2"/>
</dbReference>
<evidence type="ECO:0000313" key="5">
    <source>
        <dbReference type="Proteomes" id="UP000321574"/>
    </source>
</evidence>
<dbReference type="InterPro" id="IPR000014">
    <property type="entry name" value="PAS"/>
</dbReference>
<dbReference type="Pfam" id="PF13426">
    <property type="entry name" value="PAS_9"/>
    <property type="match status" value="1"/>
</dbReference>
<dbReference type="PANTHER" id="PTHR44757">
    <property type="entry name" value="DIGUANYLATE CYCLASE DGCP"/>
    <property type="match status" value="1"/>
</dbReference>
<dbReference type="PROSITE" id="PS50887">
    <property type="entry name" value="GGDEF"/>
    <property type="match status" value="1"/>
</dbReference>
<dbReference type="CDD" id="cd01949">
    <property type="entry name" value="GGDEF"/>
    <property type="match status" value="1"/>
</dbReference>
<dbReference type="SMART" id="SM00267">
    <property type="entry name" value="GGDEF"/>
    <property type="match status" value="1"/>
</dbReference>
<name>A0A5C8NXL1_9BACI</name>
<reference evidence="4 5" key="1">
    <citation type="submission" date="2019-06" db="EMBL/GenBank/DDBJ databases">
        <title>Cerasibacillus sp. nov., isolated from maize field.</title>
        <authorList>
            <person name="Lin S.-Y."/>
            <person name="Tsai C.-F."/>
            <person name="Young C.-C."/>
        </authorList>
    </citation>
    <scope>NUCLEOTIDE SEQUENCE [LARGE SCALE GENOMIC DNA]</scope>
    <source>
        <strain evidence="4 5">CC-CFT480</strain>
    </source>
</reference>
<dbReference type="Pfam" id="PF08447">
    <property type="entry name" value="PAS_3"/>
    <property type="match status" value="1"/>
</dbReference>
<feature type="domain" description="GGDEF" evidence="3">
    <location>
        <begin position="331"/>
        <end position="440"/>
    </location>
</feature>
<proteinExistence type="predicted"/>